<name>A0ABU8KAV5_9HYPH</name>
<evidence type="ECO:0000313" key="1">
    <source>
        <dbReference type="EMBL" id="MEI9402692.1"/>
    </source>
</evidence>
<dbReference type="RefSeq" id="WP_337093093.1">
    <property type="nucleotide sequence ID" value="NZ_JAPYKO010000006.1"/>
</dbReference>
<dbReference type="EMBL" id="JAPYKO010000006">
    <property type="protein sequence ID" value="MEI9402692.1"/>
    <property type="molecule type" value="Genomic_DNA"/>
</dbReference>
<organism evidence="1 2">
    <name type="scientific">Mesorhizobium argentiipisi</name>
    <dbReference type="NCBI Taxonomy" id="3015175"/>
    <lineage>
        <taxon>Bacteria</taxon>
        <taxon>Pseudomonadati</taxon>
        <taxon>Pseudomonadota</taxon>
        <taxon>Alphaproteobacteria</taxon>
        <taxon>Hyphomicrobiales</taxon>
        <taxon>Phyllobacteriaceae</taxon>
        <taxon>Mesorhizobium</taxon>
    </lineage>
</organism>
<reference evidence="1 2" key="1">
    <citation type="submission" date="2022-12" db="EMBL/GenBank/DDBJ databases">
        <authorList>
            <person name="Muema E."/>
        </authorList>
    </citation>
    <scope>NUCLEOTIDE SEQUENCE [LARGE SCALE GENOMIC DNA]</scope>
    <source>
        <strain evidence="2">1330</strain>
    </source>
</reference>
<dbReference type="Proteomes" id="UP001366503">
    <property type="component" value="Unassembled WGS sequence"/>
</dbReference>
<evidence type="ECO:0008006" key="3">
    <source>
        <dbReference type="Google" id="ProtNLM"/>
    </source>
</evidence>
<sequence>MSAEHSVVVSFFEGKAHGPIELADTVVAIHLEGKPCEFRDVSLRLDDHLDLQLRWTGPLRPGIVRIDQDLKVTFEGGTTAEFLMLSHKYHFVGHEEFSATSRFSPLDLAGKSKGLAEAVILCGPAIHPKKVGIALEFGNLAVTIQPFDHFLALGGGGVRLPLVPTISHRALLRSLDGKPLKAAKLYEFLGHICSFLGFIKGTKVGYGEVRNAAHNGFRSLGFTRADRLEAPRNWFHWALADGLPTLFASYMAVLQTPEAKRGVGRALAYYRIANLSRYDSVETAVIMSAAGLETLAAYVLGTRGGWSVSMLRNVSLAEQIRACMSNGFQN</sequence>
<comment type="caution">
    <text evidence="1">The sequence shown here is derived from an EMBL/GenBank/DDBJ whole genome shotgun (WGS) entry which is preliminary data.</text>
</comment>
<proteinExistence type="predicted"/>
<gene>
    <name evidence="1" type="ORF">O7A05_11060</name>
</gene>
<protein>
    <recommendedName>
        <fullName evidence="3">ApeA N-terminal domain-containing protein</fullName>
    </recommendedName>
</protein>
<keyword evidence="2" id="KW-1185">Reference proteome</keyword>
<evidence type="ECO:0000313" key="2">
    <source>
        <dbReference type="Proteomes" id="UP001366503"/>
    </source>
</evidence>
<accession>A0ABU8KAV5</accession>